<accession>A0AA46P1G3</accession>
<organism evidence="1 2">
    <name type="scientific">Rhodococcus aetherivorans</name>
    <dbReference type="NCBI Taxonomy" id="191292"/>
    <lineage>
        <taxon>Bacteria</taxon>
        <taxon>Bacillati</taxon>
        <taxon>Actinomycetota</taxon>
        <taxon>Actinomycetes</taxon>
        <taxon>Mycobacteriales</taxon>
        <taxon>Nocardiaceae</taxon>
        <taxon>Rhodococcus</taxon>
    </lineage>
</organism>
<reference evidence="1" key="1">
    <citation type="submission" date="2022-09" db="EMBL/GenBank/DDBJ databases">
        <title>The genome sequence of Rhodococcus aetherivorans N1.</title>
        <authorList>
            <person name="Jiang W."/>
        </authorList>
    </citation>
    <scope>NUCLEOTIDE SEQUENCE</scope>
    <source>
        <strain evidence="1">N1</strain>
    </source>
</reference>
<dbReference type="Proteomes" id="UP001163947">
    <property type="component" value="Chromosome"/>
</dbReference>
<evidence type="ECO:0000313" key="1">
    <source>
        <dbReference type="EMBL" id="UYF96601.1"/>
    </source>
</evidence>
<name>A0AA46P1G3_9NOCA</name>
<dbReference type="GeneID" id="83621352"/>
<dbReference type="RefSeq" id="WP_263510309.1">
    <property type="nucleotide sequence ID" value="NZ_CP106982.1"/>
</dbReference>
<dbReference type="AlphaFoldDB" id="A0AA46P1G3"/>
<protein>
    <submittedName>
        <fullName evidence="1">Uncharacterized protein</fullName>
    </submittedName>
</protein>
<evidence type="ECO:0000313" key="2">
    <source>
        <dbReference type="Proteomes" id="UP001163947"/>
    </source>
</evidence>
<proteinExistence type="predicted"/>
<gene>
    <name evidence="1" type="ORF">OCS65_13005</name>
</gene>
<sequence>MRDYREFLEHVLHDHGTTPHRTCRSARGAGHIEAIVNTAAPSRAAVLERFLDERLRQRTCALEQVAADTGHESVRQWTTVFRVDGDLT</sequence>
<dbReference type="EMBL" id="CP106982">
    <property type="protein sequence ID" value="UYF96601.1"/>
    <property type="molecule type" value="Genomic_DNA"/>
</dbReference>